<organism evidence="1 2">
    <name type="scientific">Metallosphaera yellowstonensis MK1</name>
    <dbReference type="NCBI Taxonomy" id="671065"/>
    <lineage>
        <taxon>Archaea</taxon>
        <taxon>Thermoproteota</taxon>
        <taxon>Thermoprotei</taxon>
        <taxon>Sulfolobales</taxon>
        <taxon>Sulfolobaceae</taxon>
        <taxon>Metallosphaera</taxon>
    </lineage>
</organism>
<proteinExistence type="predicted"/>
<dbReference type="EMBL" id="JH597755">
    <property type="protein sequence ID" value="EHP71274.1"/>
    <property type="molecule type" value="Genomic_DNA"/>
</dbReference>
<keyword evidence="2" id="KW-1185">Reference proteome</keyword>
<sequence>MRNEERSIREADMRLVREINRLDVVRRNGRSRKFLLSIVLMILRAGGPA</sequence>
<dbReference type="AlphaFoldDB" id="H2C0L2"/>
<protein>
    <submittedName>
        <fullName evidence="1">Uncharacterized protein</fullName>
    </submittedName>
</protein>
<dbReference type="HOGENOM" id="CLU_3130929_0_0_2"/>
<evidence type="ECO:0000313" key="1">
    <source>
        <dbReference type="EMBL" id="EHP71274.1"/>
    </source>
</evidence>
<dbReference type="RefSeq" id="WP_009069405.1">
    <property type="nucleotide sequence ID" value="NZ_JH597755.1"/>
</dbReference>
<gene>
    <name evidence="1" type="ORF">MetMK1DRAFT_00000830</name>
</gene>
<reference evidence="1 2" key="1">
    <citation type="submission" date="2012-01" db="EMBL/GenBank/DDBJ databases">
        <title>Improved High-Quality Draft sequence of Metallosphaera yellowstonensis MK1.</title>
        <authorList>
            <consortium name="US DOE Joint Genome Institute"/>
            <person name="Lucas S."/>
            <person name="Han J."/>
            <person name="Cheng J.-F."/>
            <person name="Goodwin L."/>
            <person name="Pitluck S."/>
            <person name="Peters L."/>
            <person name="Teshima H."/>
            <person name="Detter J.C."/>
            <person name="Han C."/>
            <person name="Tapia R."/>
            <person name="Land M."/>
            <person name="Hauser L."/>
            <person name="Kyrpides N."/>
            <person name="Kozubal M."/>
            <person name="Macur R.E."/>
            <person name="Jay Z."/>
            <person name="Inskeep W."/>
            <person name="Woyke T."/>
        </authorList>
    </citation>
    <scope>NUCLEOTIDE SEQUENCE [LARGE SCALE GENOMIC DNA]</scope>
    <source>
        <strain evidence="1 2">MK1</strain>
    </source>
</reference>
<accession>H2C0L2</accession>
<dbReference type="Proteomes" id="UP000003980">
    <property type="component" value="Unassembled WGS sequence"/>
</dbReference>
<name>H2C0L2_9CREN</name>
<evidence type="ECO:0000313" key="2">
    <source>
        <dbReference type="Proteomes" id="UP000003980"/>
    </source>
</evidence>